<keyword evidence="4" id="KW-1185">Reference proteome</keyword>
<sequence length="1326" mass="148050">MERLIEEAEAQGSQGFLRRLHPRLHHPHRVNWAQRDPGRRALAPPPPDRSKTSHPEFSPKEFVFTVRSSVASRLGFSRRGQPGVLKHERKSLRTEAVPRPQTQSGVIHSTMMPNITVNKGEIAFVKNSPSCQPPPEPQPRLERRDSGKLELEMRVRALERALREEKLKRKRASGISRGPGIESRLEKLSKEHAVCKPEKETLLLEVKRLETLVEDLRVDSSTLQQCKEDLERFSAELEGTRSENKELQTHMDLLKEKHEEDANMREVLLAQIKSLENERDSLRAELEATRAQYDKCLDDVAQQVVQALLLQKSLQEEVSHLQVKVADLEGEEVKDLERNSISPVGESALCRDSIPFVLPHSSTSATSVNTSGIPVTDQKLSRSKLPCPTRKVIPSTFLASGGSSVHSKCSLFLPTLQQVTEGKEIHVPVCDGSGIPRCTQLLLGRGLLPTCTPTPVSVSVSTSHPLLESSNNLITTQAWTGQQPSYKASSETEAKSKGSCVIPAPGHKLEFQAKLNFWQKVDCKRDMKKSRLTEDISLGESCIQSETVTPPASRSFFHSSGVGVKPSSSKTLRKVSFDSKASKSSDVHCDPALKSEEVNVESPSLTENSNRDEGYSTMSSDAPTDGRDCSDHSDLGPDQNRSPAEATCKSWCCKSESEVMLGKQGEMSEDKCGKGSSVPLLVPEVTPFQSDNAYSIHAVQVLYKPLIHSWLSDDLGVTTPHSVCTSSTTSSVKTEIFHPRHERTTELKSYLDVGPTVELVNDLKVEDLDIFYIPLLSKRSPEFRFSYPVTMVKPSLPLHCRSHSHPHLTGISAPESLQGPEHSMSDLNIPPKLLPNPACSHPLRRSKAKNSLRQFLYESWSSLSAEDLRLDERKRWSSESPTPAPCGLNYVCDSHCYNESELEEWSLHLSNEDMPSGSDISDLSVPRGLYERSPPSIVIEGEEQSWLSKLHPTGGHGHYISFPDWDQYSFYDYEPNASCDSEWNLPPKATTDINSPELENIPSSLEETMSDLDTEVPCLEMDFKRDFYRLITFESNKSLSSSLKSLALSEVGSLLHYESSQDDGDIPPPDREVALASVLKFIAEQQHYCHARERELDDPHFSSVESQTSEGNTSLQKLVTVREMLEELKKLGNSDDVGDEDQERMGQPEDLDSACQETSWVHLHPPSDLTDPQTRANLLDAMVFTSSDDMETDTENDFSEHQQLRRMHQQRRHRKWIMREGDGLVRILTAQRPSILDRPSLFFRYGMQEEEALKSFNFLDEYPSPEKGDAGSDSPHSHMLDVDSDGEPDAIDAVGISLSDSCASSFSDSSAERWESTMADRPSPNG</sequence>
<organism evidence="3">
    <name type="scientific">Darwinula stevensoni</name>
    <dbReference type="NCBI Taxonomy" id="69355"/>
    <lineage>
        <taxon>Eukaryota</taxon>
        <taxon>Metazoa</taxon>
        <taxon>Ecdysozoa</taxon>
        <taxon>Arthropoda</taxon>
        <taxon>Crustacea</taxon>
        <taxon>Oligostraca</taxon>
        <taxon>Ostracoda</taxon>
        <taxon>Podocopa</taxon>
        <taxon>Podocopida</taxon>
        <taxon>Darwinulocopina</taxon>
        <taxon>Darwinuloidea</taxon>
        <taxon>Darwinulidae</taxon>
        <taxon>Darwinula</taxon>
    </lineage>
</organism>
<feature type="compositionally biased region" description="Basic and acidic residues" evidence="2">
    <location>
        <begin position="48"/>
        <end position="58"/>
    </location>
</feature>
<evidence type="ECO:0000256" key="1">
    <source>
        <dbReference type="SAM" id="Coils"/>
    </source>
</evidence>
<evidence type="ECO:0008006" key="5">
    <source>
        <dbReference type="Google" id="ProtNLM"/>
    </source>
</evidence>
<accession>A0A7R8X525</accession>
<evidence type="ECO:0000256" key="2">
    <source>
        <dbReference type="SAM" id="MobiDB-lite"/>
    </source>
</evidence>
<feature type="coiled-coil region" evidence="1">
    <location>
        <begin position="199"/>
        <end position="331"/>
    </location>
</feature>
<feature type="region of interest" description="Disordered" evidence="2">
    <location>
        <begin position="80"/>
        <end position="102"/>
    </location>
</feature>
<feature type="compositionally biased region" description="Basic residues" evidence="2">
    <location>
        <begin position="18"/>
        <end position="29"/>
    </location>
</feature>
<evidence type="ECO:0000313" key="4">
    <source>
        <dbReference type="Proteomes" id="UP000677054"/>
    </source>
</evidence>
<keyword evidence="1" id="KW-0175">Coiled coil</keyword>
<reference evidence="3" key="1">
    <citation type="submission" date="2020-11" db="EMBL/GenBank/DDBJ databases">
        <authorList>
            <person name="Tran Van P."/>
        </authorList>
    </citation>
    <scope>NUCLEOTIDE SEQUENCE</scope>
</reference>
<dbReference type="PANTHER" id="PTHR21740">
    <property type="entry name" value="NCK-ASSOCIATED PROTEIN 5"/>
    <property type="match status" value="1"/>
</dbReference>
<feature type="region of interest" description="Disordered" evidence="2">
    <location>
        <begin position="558"/>
        <end position="577"/>
    </location>
</feature>
<feature type="compositionally biased region" description="Basic and acidic residues" evidence="2">
    <location>
        <begin position="1264"/>
        <end position="1281"/>
    </location>
</feature>
<evidence type="ECO:0000313" key="3">
    <source>
        <dbReference type="EMBL" id="CAD7241063.1"/>
    </source>
</evidence>
<feature type="compositionally biased region" description="Basic and acidic residues" evidence="2">
    <location>
        <begin position="582"/>
        <end position="597"/>
    </location>
</feature>
<feature type="region of interest" description="Disordered" evidence="2">
    <location>
        <begin position="1"/>
        <end position="58"/>
    </location>
</feature>
<name>A0A7R8X525_9CRUS</name>
<dbReference type="Proteomes" id="UP000677054">
    <property type="component" value="Unassembled WGS sequence"/>
</dbReference>
<feature type="region of interest" description="Disordered" evidence="2">
    <location>
        <begin position="1263"/>
        <end position="1326"/>
    </location>
</feature>
<gene>
    <name evidence="3" type="ORF">DSTB1V02_LOCUS1065</name>
</gene>
<protein>
    <recommendedName>
        <fullName evidence="5">Nck-associated protein 5</fullName>
    </recommendedName>
</protein>
<feature type="compositionally biased region" description="Low complexity" evidence="2">
    <location>
        <begin position="559"/>
        <end position="570"/>
    </location>
</feature>
<feature type="region of interest" description="Disordered" evidence="2">
    <location>
        <begin position="582"/>
        <end position="644"/>
    </location>
</feature>
<feature type="compositionally biased region" description="Low complexity" evidence="2">
    <location>
        <begin position="1297"/>
        <end position="1309"/>
    </location>
</feature>
<dbReference type="InterPro" id="IPR026163">
    <property type="entry name" value="Nckap5l"/>
</dbReference>
<dbReference type="PANTHER" id="PTHR21740:SF8">
    <property type="entry name" value="NCK-ASSOCIATED PROTEIN 5"/>
    <property type="match status" value="1"/>
</dbReference>
<dbReference type="EMBL" id="CAJPEV010000091">
    <property type="protein sequence ID" value="CAG0880416.1"/>
    <property type="molecule type" value="Genomic_DNA"/>
</dbReference>
<dbReference type="OrthoDB" id="6369530at2759"/>
<feature type="compositionally biased region" description="Basic and acidic residues" evidence="2">
    <location>
        <begin position="624"/>
        <end position="635"/>
    </location>
</feature>
<dbReference type="EMBL" id="LR899608">
    <property type="protein sequence ID" value="CAD7241063.1"/>
    <property type="molecule type" value="Genomic_DNA"/>
</dbReference>
<proteinExistence type="predicted"/>